<dbReference type="Gene3D" id="1.20.120.1900">
    <property type="entry name" value="Gamma-tubulin complex, C-terminal domain"/>
    <property type="match status" value="1"/>
</dbReference>
<evidence type="ECO:0000256" key="7">
    <source>
        <dbReference type="SAM" id="SignalP"/>
    </source>
</evidence>
<keyword evidence="4" id="KW-0493">Microtubule</keyword>
<dbReference type="Pfam" id="PF04130">
    <property type="entry name" value="GCP_C_terminal"/>
    <property type="match status" value="1"/>
</dbReference>
<dbReference type="GO" id="GO:0051321">
    <property type="term" value="P:meiotic cell cycle"/>
    <property type="evidence" value="ECO:0007669"/>
    <property type="project" value="TreeGrafter"/>
</dbReference>
<comment type="subcellular location">
    <subcellularLocation>
        <location evidence="1">Cytoplasm</location>
        <location evidence="1">Cytoskeleton</location>
    </subcellularLocation>
</comment>
<reference evidence="10" key="1">
    <citation type="submission" date="2019-05" db="EMBL/GenBank/DDBJ databases">
        <title>Annotation for the trematode Fasciolopsis buski.</title>
        <authorList>
            <person name="Choi Y.-J."/>
        </authorList>
    </citation>
    <scope>NUCLEOTIDE SEQUENCE</scope>
    <source>
        <strain evidence="10">HT</strain>
        <tissue evidence="10">Whole worm</tissue>
    </source>
</reference>
<feature type="chain" id="PRO_5034081054" evidence="7">
    <location>
        <begin position="23"/>
        <end position="682"/>
    </location>
</feature>
<evidence type="ECO:0000256" key="5">
    <source>
        <dbReference type="ARBA" id="ARBA00023212"/>
    </source>
</evidence>
<dbReference type="InterPro" id="IPR042241">
    <property type="entry name" value="GCP_C_sf"/>
</dbReference>
<keyword evidence="3" id="KW-0963">Cytoplasm</keyword>
<feature type="signal peptide" evidence="7">
    <location>
        <begin position="1"/>
        <end position="22"/>
    </location>
</feature>
<gene>
    <name evidence="10" type="ORF">FBUS_10018</name>
</gene>
<organism evidence="10 11">
    <name type="scientific">Fasciolopsis buskii</name>
    <dbReference type="NCBI Taxonomy" id="27845"/>
    <lineage>
        <taxon>Eukaryota</taxon>
        <taxon>Metazoa</taxon>
        <taxon>Spiralia</taxon>
        <taxon>Lophotrochozoa</taxon>
        <taxon>Platyhelminthes</taxon>
        <taxon>Trematoda</taxon>
        <taxon>Digenea</taxon>
        <taxon>Plagiorchiida</taxon>
        <taxon>Echinostomata</taxon>
        <taxon>Echinostomatoidea</taxon>
        <taxon>Fasciolidae</taxon>
        <taxon>Fasciolopsis</taxon>
    </lineage>
</organism>
<evidence type="ECO:0000313" key="10">
    <source>
        <dbReference type="EMBL" id="KAA0191629.1"/>
    </source>
</evidence>
<evidence type="ECO:0000259" key="8">
    <source>
        <dbReference type="Pfam" id="PF04130"/>
    </source>
</evidence>
<dbReference type="InterPro" id="IPR041470">
    <property type="entry name" value="GCP_N"/>
</dbReference>
<feature type="domain" description="Gamma tubulin complex component protein N-terminal" evidence="9">
    <location>
        <begin position="23"/>
        <end position="327"/>
    </location>
</feature>
<dbReference type="Proteomes" id="UP000728185">
    <property type="component" value="Unassembled WGS sequence"/>
</dbReference>
<dbReference type="OrthoDB" id="5860513at2759"/>
<dbReference type="GO" id="GO:0005874">
    <property type="term" value="C:microtubule"/>
    <property type="evidence" value="ECO:0007669"/>
    <property type="project" value="UniProtKB-KW"/>
</dbReference>
<evidence type="ECO:0000256" key="2">
    <source>
        <dbReference type="ARBA" id="ARBA00010337"/>
    </source>
</evidence>
<dbReference type="PANTHER" id="PTHR19302">
    <property type="entry name" value="GAMMA TUBULIN COMPLEX PROTEIN"/>
    <property type="match status" value="1"/>
</dbReference>
<dbReference type="PANTHER" id="PTHR19302:SF14">
    <property type="entry name" value="GAMMA-TUBULIN COMPLEX COMPONENT 3"/>
    <property type="match status" value="1"/>
</dbReference>
<dbReference type="AlphaFoldDB" id="A0A8E0VIP7"/>
<keyword evidence="11" id="KW-1185">Reference proteome</keyword>
<dbReference type="InterPro" id="IPR040457">
    <property type="entry name" value="GCP_C"/>
</dbReference>
<dbReference type="GO" id="GO:0051011">
    <property type="term" value="F:microtubule minus-end binding"/>
    <property type="evidence" value="ECO:0007669"/>
    <property type="project" value="TreeGrafter"/>
</dbReference>
<accession>A0A8E0VIP7</accession>
<keyword evidence="5" id="KW-0206">Cytoskeleton</keyword>
<comment type="similarity">
    <text evidence="2">Belongs to the TUBGCP family.</text>
</comment>
<protein>
    <submittedName>
        <fullName evidence="10">Gamma-tubulin complex component</fullName>
    </submittedName>
</protein>
<evidence type="ECO:0000259" key="9">
    <source>
        <dbReference type="Pfam" id="PF17681"/>
    </source>
</evidence>
<sequence>MSYLRFLKFFLCLNHSTHQLSSNVVASPGQHDAVRRIAECGWLHDQVRQYVQRVQGDRAYGAVAQSLASGLHEHLTEYYRLIATLESQRGSDSSGNSTSRTDLSAPAPLPTDGSLESPMGRLSLNLEETGKLAPTNQELTLTRLALWTQEPRFRLRFLASLCDACSDKRGGALASEVYAYTLHGDPEVSSMMRYLLKNVSETILHLISLWIYDGQLDDPCQEFFVACNPSVKKERLWHDKYSLRRQMIPGFITSSQASKILLAGKSINFLRHTCGEKGNIKDREVIRASRLKSVESMFEQHLDPSFDQMISTVYRQTSRYLLEALIERYHFLDHLRVNPCLSSMFCSSCHIHFYSLRILPSFQATRQFLLLGQGDFIQHLMDLLNDDLSKPAGQLLTHRLSSTLETAIRDTNAQYEQPEILQRLDVRLLDMSKDDTGWDVFSLDYHVDGPLATIFTDDCRLMYLQAFNFLWRAKRMEFSLSTLWKHQFIAARLGYGLDVDLQPVLHLSELLGAEIRHCVQQLQYYINFEVLECAWEMLVKQIHGATDLDEVIEAHQAFLTSVITRCLLDAPSRQLVGQLRTMFDLILSFTQLHHELNQVAQAELTKREYFDKEVAEATRRGKWGTNNAKEAQEKNRRSQFVQRIVGPFQARIRILSSSYRVSVPVTRSRLFIPIAVLVPVSL</sequence>
<dbReference type="InterPro" id="IPR007259">
    <property type="entry name" value="GCP"/>
</dbReference>
<proteinExistence type="inferred from homology"/>
<dbReference type="GO" id="GO:0031122">
    <property type="term" value="P:cytoplasmic microtubule organization"/>
    <property type="evidence" value="ECO:0007669"/>
    <property type="project" value="TreeGrafter"/>
</dbReference>
<name>A0A8E0VIP7_9TREM</name>
<dbReference type="EMBL" id="LUCM01006205">
    <property type="protein sequence ID" value="KAA0191629.1"/>
    <property type="molecule type" value="Genomic_DNA"/>
</dbReference>
<evidence type="ECO:0000256" key="1">
    <source>
        <dbReference type="ARBA" id="ARBA00004245"/>
    </source>
</evidence>
<dbReference type="GO" id="GO:0000278">
    <property type="term" value="P:mitotic cell cycle"/>
    <property type="evidence" value="ECO:0007669"/>
    <property type="project" value="TreeGrafter"/>
</dbReference>
<dbReference type="Pfam" id="PF17681">
    <property type="entry name" value="GCP_N_terminal"/>
    <property type="match status" value="1"/>
</dbReference>
<dbReference type="GO" id="GO:0000922">
    <property type="term" value="C:spindle pole"/>
    <property type="evidence" value="ECO:0007669"/>
    <property type="project" value="InterPro"/>
</dbReference>
<dbReference type="GO" id="GO:0000930">
    <property type="term" value="C:gamma-tubulin complex"/>
    <property type="evidence" value="ECO:0007669"/>
    <property type="project" value="TreeGrafter"/>
</dbReference>
<evidence type="ECO:0000256" key="6">
    <source>
        <dbReference type="SAM" id="MobiDB-lite"/>
    </source>
</evidence>
<comment type="caution">
    <text evidence="10">The sequence shown here is derived from an EMBL/GenBank/DDBJ whole genome shotgun (WGS) entry which is preliminary data.</text>
</comment>
<evidence type="ECO:0000256" key="4">
    <source>
        <dbReference type="ARBA" id="ARBA00022701"/>
    </source>
</evidence>
<feature type="region of interest" description="Disordered" evidence="6">
    <location>
        <begin position="89"/>
        <end position="119"/>
    </location>
</feature>
<dbReference type="GO" id="GO:0043015">
    <property type="term" value="F:gamma-tubulin binding"/>
    <property type="evidence" value="ECO:0007669"/>
    <property type="project" value="InterPro"/>
</dbReference>
<feature type="compositionally biased region" description="Polar residues" evidence="6">
    <location>
        <begin position="89"/>
        <end position="102"/>
    </location>
</feature>
<keyword evidence="7" id="KW-0732">Signal</keyword>
<feature type="domain" description="Gamma tubulin complex component C-terminal" evidence="8">
    <location>
        <begin position="362"/>
        <end position="656"/>
    </location>
</feature>
<evidence type="ECO:0000313" key="11">
    <source>
        <dbReference type="Proteomes" id="UP000728185"/>
    </source>
</evidence>
<evidence type="ECO:0000256" key="3">
    <source>
        <dbReference type="ARBA" id="ARBA00022490"/>
    </source>
</evidence>
<dbReference type="GO" id="GO:0051225">
    <property type="term" value="P:spindle assembly"/>
    <property type="evidence" value="ECO:0007669"/>
    <property type="project" value="TreeGrafter"/>
</dbReference>
<dbReference type="GO" id="GO:0007020">
    <property type="term" value="P:microtubule nucleation"/>
    <property type="evidence" value="ECO:0007669"/>
    <property type="project" value="InterPro"/>
</dbReference>